<name>A0A848ESM8_MEGEL</name>
<gene>
    <name evidence="1" type="ORF">HG933_03625</name>
</gene>
<proteinExistence type="predicted"/>
<evidence type="ECO:0000313" key="2">
    <source>
        <dbReference type="Proteomes" id="UP000536773"/>
    </source>
</evidence>
<dbReference type="RefSeq" id="WP_054335903.1">
    <property type="nucleotide sequence ID" value="NZ_JABBJH010000003.1"/>
</dbReference>
<organism evidence="1 2">
    <name type="scientific">Megasphaera elsdenii</name>
    <dbReference type="NCBI Taxonomy" id="907"/>
    <lineage>
        <taxon>Bacteria</taxon>
        <taxon>Bacillati</taxon>
        <taxon>Bacillota</taxon>
        <taxon>Negativicutes</taxon>
        <taxon>Veillonellales</taxon>
        <taxon>Veillonellaceae</taxon>
        <taxon>Megasphaera</taxon>
    </lineage>
</organism>
<comment type="caution">
    <text evidence="1">The sequence shown here is derived from an EMBL/GenBank/DDBJ whole genome shotgun (WGS) entry which is preliminary data.</text>
</comment>
<evidence type="ECO:0008006" key="3">
    <source>
        <dbReference type="Google" id="ProtNLM"/>
    </source>
</evidence>
<dbReference type="EMBL" id="JABBJH010000003">
    <property type="protein sequence ID" value="NMK38480.1"/>
    <property type="molecule type" value="Genomic_DNA"/>
</dbReference>
<reference evidence="1 2" key="1">
    <citation type="submission" date="2020-04" db="EMBL/GenBank/DDBJ databases">
        <authorList>
            <person name="Hitch T.C.A."/>
            <person name="Wylensek D."/>
            <person name="Clavel T."/>
        </authorList>
    </citation>
    <scope>NUCLEOTIDE SEQUENCE [LARGE SCALE GENOMIC DNA]</scope>
    <source>
        <strain evidence="1 2">WCA-386-APC-2A</strain>
    </source>
</reference>
<accession>A0A848ESM8</accession>
<evidence type="ECO:0000313" key="1">
    <source>
        <dbReference type="EMBL" id="NMK38480.1"/>
    </source>
</evidence>
<protein>
    <recommendedName>
        <fullName evidence="3">Helix-turn-helix domain-containing protein</fullName>
    </recommendedName>
</protein>
<sequence>MEVYKSKNNLDSMVYVRPSQLAKLLHLSRTTIWRLLNAFAAEEGNEHAVIEISKTLKLVPLYRFQEWLTKQDKKYLQK</sequence>
<dbReference type="Proteomes" id="UP000536773">
    <property type="component" value="Unassembled WGS sequence"/>
</dbReference>
<dbReference type="AlphaFoldDB" id="A0A848ESM8"/>